<name>A0A9W8A3W0_9FUNG</name>
<comment type="caution">
    <text evidence="1">The sequence shown here is derived from an EMBL/GenBank/DDBJ whole genome shotgun (WGS) entry which is preliminary data.</text>
</comment>
<proteinExistence type="predicted"/>
<evidence type="ECO:0000313" key="1">
    <source>
        <dbReference type="EMBL" id="KAJ1918619.1"/>
    </source>
</evidence>
<gene>
    <name evidence="1" type="ORF">H4219_002492</name>
</gene>
<organism evidence="1 2">
    <name type="scientific">Mycoemilia scoparia</name>
    <dbReference type="NCBI Taxonomy" id="417184"/>
    <lineage>
        <taxon>Eukaryota</taxon>
        <taxon>Fungi</taxon>
        <taxon>Fungi incertae sedis</taxon>
        <taxon>Zoopagomycota</taxon>
        <taxon>Kickxellomycotina</taxon>
        <taxon>Kickxellomycetes</taxon>
        <taxon>Kickxellales</taxon>
        <taxon>Kickxellaceae</taxon>
        <taxon>Mycoemilia</taxon>
    </lineage>
</organism>
<accession>A0A9W8A3W0</accession>
<reference evidence="1" key="1">
    <citation type="submission" date="2022-07" db="EMBL/GenBank/DDBJ databases">
        <title>Phylogenomic reconstructions and comparative analyses of Kickxellomycotina fungi.</title>
        <authorList>
            <person name="Reynolds N.K."/>
            <person name="Stajich J.E."/>
            <person name="Barry K."/>
            <person name="Grigoriev I.V."/>
            <person name="Crous P."/>
            <person name="Smith M.E."/>
        </authorList>
    </citation>
    <scope>NUCLEOTIDE SEQUENCE</scope>
    <source>
        <strain evidence="1">NBRC 100468</strain>
    </source>
</reference>
<sequence>MGGLSFNVLYTVGQEKIVQITLDGNIPFSKDRYPVFLISNPDQLDRGIVFDFNQTVERKEKIEAGSFGHGKSFDKDIKETFKLSSIFSKDEILTKKQVLVRVMGRGLYGGYYQ</sequence>
<dbReference type="Proteomes" id="UP001150538">
    <property type="component" value="Unassembled WGS sequence"/>
</dbReference>
<dbReference type="AlphaFoldDB" id="A0A9W8A3W0"/>
<keyword evidence="2" id="KW-1185">Reference proteome</keyword>
<dbReference type="EMBL" id="JANBPU010000041">
    <property type="protein sequence ID" value="KAJ1918619.1"/>
    <property type="molecule type" value="Genomic_DNA"/>
</dbReference>
<evidence type="ECO:0000313" key="2">
    <source>
        <dbReference type="Proteomes" id="UP001150538"/>
    </source>
</evidence>
<protein>
    <submittedName>
        <fullName evidence="1">Uncharacterized protein</fullName>
    </submittedName>
</protein>